<protein>
    <submittedName>
        <fullName evidence="1">Uncharacterized protein</fullName>
    </submittedName>
</protein>
<sequence length="71" mass="8081">MKFYKIEEDLLSILQNVKPYVPILVGIQLLSSKLADTDILNSSKILSFLLQKKYSLASSVAIAGIFLYWMR</sequence>
<name>A0A1B9C0V9_9PROT</name>
<evidence type="ECO:0000313" key="1">
    <source>
        <dbReference type="EMBL" id="OCB03619.1"/>
    </source>
</evidence>
<accession>A0A1B9C0V9</accession>
<gene>
    <name evidence="1" type="ORF">BBC27_00500</name>
</gene>
<evidence type="ECO:0000313" key="2">
    <source>
        <dbReference type="Proteomes" id="UP000093129"/>
    </source>
</evidence>
<dbReference type="AlphaFoldDB" id="A0A1B9C0V9"/>
<comment type="caution">
    <text evidence="1">The sequence shown here is derived from an EMBL/GenBank/DDBJ whole genome shotgun (WGS) entry which is preliminary data.</text>
</comment>
<proteinExistence type="predicted"/>
<dbReference type="EMBL" id="MASQ01000057">
    <property type="protein sequence ID" value="OCB03619.1"/>
    <property type="molecule type" value="Genomic_DNA"/>
</dbReference>
<organism evidence="1 2">
    <name type="scientific">Acidithiobacillus ferrivorans</name>
    <dbReference type="NCBI Taxonomy" id="160808"/>
    <lineage>
        <taxon>Bacteria</taxon>
        <taxon>Pseudomonadati</taxon>
        <taxon>Pseudomonadota</taxon>
        <taxon>Acidithiobacillia</taxon>
        <taxon>Acidithiobacillales</taxon>
        <taxon>Acidithiobacillaceae</taxon>
        <taxon>Acidithiobacillus</taxon>
    </lineage>
</organism>
<dbReference type="Proteomes" id="UP000093129">
    <property type="component" value="Unassembled WGS sequence"/>
</dbReference>
<reference evidence="1 2" key="1">
    <citation type="submission" date="2016-07" db="EMBL/GenBank/DDBJ databases">
        <title>Draft genome of a psychrotolerant acidophile Acidithiobacillus ferrivorans strain YL15.</title>
        <authorList>
            <person name="Peng T."/>
            <person name="Ma L."/>
            <person name="Nan M."/>
            <person name="An N."/>
            <person name="Wang M."/>
            <person name="Qiu G."/>
            <person name="Zeng W."/>
        </authorList>
    </citation>
    <scope>NUCLEOTIDE SEQUENCE [LARGE SCALE GENOMIC DNA]</scope>
    <source>
        <strain evidence="1 2">YL15</strain>
    </source>
</reference>